<feature type="region of interest" description="Disordered" evidence="1">
    <location>
        <begin position="1"/>
        <end position="27"/>
    </location>
</feature>
<sequence>MSDRIFGSKKVGTSTSNPSLISATTPTLANPVRGFDIANKAPIQASFEVSTDLQAAPSAGEQSWKSQAIKKKPVHDISSIALRRPQAKLTVGEPGDQYEQEADKVANRVMSMPNTAMQPQMKQEEQTQEEEVQSKPLDVYFGQRKSLGNNELTHVGQQKGGVLQRDVLQRAPKKPVVTELSTKLPLTEANARLIDACHNLGSIYVDLSVANTDLISTKLRIFSINYDMAYSNYSRVIGQGRAEAQNQTLWRGIFLGIGTGVLAGLAAAYIAPSTAGAWFALTLADAGTAAGSSFLQAAASSTIALALSDAITTRGSDLQPGGLSPDMLRSNIWQHVASMYRGALQTNKVLANLHKNTVILERLIAEIRVQIAGGASSYSPADILTATNTMNDRINGMASVFSELRQKATAMSAFGNSILAYDPTKPGVDQIEKDIWIMWMGTLSNDDSDILDLDNIEDHLKSIGILGNGGLLGVDFGDYTSEDDELAALAAARPRAATIRGKYDQTASQWTAPSP</sequence>
<dbReference type="Proteomes" id="UP000252085">
    <property type="component" value="Unassembled WGS sequence"/>
</dbReference>
<name>A0A367R5T5_NOSPU</name>
<feature type="compositionally biased region" description="Polar residues" evidence="1">
    <location>
        <begin position="11"/>
        <end position="27"/>
    </location>
</feature>
<comment type="caution">
    <text evidence="3">The sequence shown here is derived from an EMBL/GenBank/DDBJ whole genome shotgun (WGS) entry which is preliminary data.</text>
</comment>
<evidence type="ECO:0000256" key="1">
    <source>
        <dbReference type="SAM" id="MobiDB-lite"/>
    </source>
</evidence>
<accession>A0A367R5T5</accession>
<organism evidence="3 4">
    <name type="scientific">Nostoc punctiforme NIES-2108</name>
    <dbReference type="NCBI Taxonomy" id="1356359"/>
    <lineage>
        <taxon>Bacteria</taxon>
        <taxon>Bacillati</taxon>
        <taxon>Cyanobacteriota</taxon>
        <taxon>Cyanophyceae</taxon>
        <taxon>Nostocales</taxon>
        <taxon>Nostocaceae</taxon>
        <taxon>Nostoc</taxon>
    </lineage>
</organism>
<keyword evidence="2" id="KW-1133">Transmembrane helix</keyword>
<proteinExistence type="predicted"/>
<evidence type="ECO:0000256" key="2">
    <source>
        <dbReference type="SAM" id="Phobius"/>
    </source>
</evidence>
<keyword evidence="2" id="KW-0812">Transmembrane</keyword>
<dbReference type="AlphaFoldDB" id="A0A367R5T5"/>
<protein>
    <submittedName>
        <fullName evidence="3">Uncharacterized protein</fullName>
    </submittedName>
</protein>
<gene>
    <name evidence="3" type="ORF">A6769_30510</name>
</gene>
<reference evidence="3 4" key="1">
    <citation type="submission" date="2016-04" db="EMBL/GenBank/DDBJ databases">
        <authorList>
            <person name="Evans L.H."/>
            <person name="Alamgir A."/>
            <person name="Owens N."/>
            <person name="Weber N.D."/>
            <person name="Virtaneva K."/>
            <person name="Barbian K."/>
            <person name="Babar A."/>
            <person name="Rosenke K."/>
        </authorList>
    </citation>
    <scope>NUCLEOTIDE SEQUENCE [LARGE SCALE GENOMIC DNA]</scope>
    <source>
        <strain evidence="3">NIES-2108</strain>
    </source>
</reference>
<keyword evidence="2" id="KW-0472">Membrane</keyword>
<evidence type="ECO:0000313" key="3">
    <source>
        <dbReference type="EMBL" id="RCJ31479.1"/>
    </source>
</evidence>
<dbReference type="EMBL" id="LXQE01000174">
    <property type="protein sequence ID" value="RCJ31479.1"/>
    <property type="molecule type" value="Genomic_DNA"/>
</dbReference>
<evidence type="ECO:0000313" key="4">
    <source>
        <dbReference type="Proteomes" id="UP000252085"/>
    </source>
</evidence>
<feature type="transmembrane region" description="Helical" evidence="2">
    <location>
        <begin position="249"/>
        <end position="271"/>
    </location>
</feature>